<dbReference type="SMART" id="SM00283">
    <property type="entry name" value="MA"/>
    <property type="match status" value="1"/>
</dbReference>
<evidence type="ECO:0000259" key="4">
    <source>
        <dbReference type="PROSITE" id="PS50111"/>
    </source>
</evidence>
<feature type="domain" description="Methyl-accepting transducer" evidence="4">
    <location>
        <begin position="159"/>
        <end position="278"/>
    </location>
</feature>
<proteinExistence type="inferred from homology"/>
<dbReference type="InterPro" id="IPR004090">
    <property type="entry name" value="Chemotax_Me-accpt_rcpt"/>
</dbReference>
<dbReference type="Proteomes" id="UP001596976">
    <property type="component" value="Unassembled WGS sequence"/>
</dbReference>
<keyword evidence="1" id="KW-0145">Chemotaxis</keyword>
<dbReference type="Pfam" id="PF00015">
    <property type="entry name" value="MCPsignal"/>
    <property type="match status" value="1"/>
</dbReference>
<dbReference type="PROSITE" id="PS50111">
    <property type="entry name" value="CHEMOTAXIS_TRANSDUC_2"/>
    <property type="match status" value="1"/>
</dbReference>
<dbReference type="PANTHER" id="PTHR43531">
    <property type="entry name" value="PROTEIN ICFG"/>
    <property type="match status" value="1"/>
</dbReference>
<comment type="caution">
    <text evidence="5">The sequence shown here is derived from an EMBL/GenBank/DDBJ whole genome shotgun (WGS) entry which is preliminary data.</text>
</comment>
<sequence length="278" mass="30444">MTETMSTLDALCIAAPYIHKVLKGEAIVAVADKKKDTVERYLPGRRVDSGYRDGERVNPGDDNVYIAFSGRNADVYIDRSVYGVPIKAFAFPILEGREVVGALAIGLPVENEEQLKEYMDTMQGIIDSLQDRVHIIAAHSEELSATSEEMSEQSEHALKDSEKTNEITSLIKSISQQTNLLGLNAAIEAARAGQHGAGFSIVAQEVRKLSLQTAGATGQIEDSLSNIKHNMENLKTNMGQIAEASNEQATLVQDFSDIIERLNTLSAEMNDFLQEMVK</sequence>
<dbReference type="Gene3D" id="1.10.287.950">
    <property type="entry name" value="Methyl-accepting chemotaxis protein"/>
    <property type="match status" value="1"/>
</dbReference>
<dbReference type="RefSeq" id="WP_381009011.1">
    <property type="nucleotide sequence ID" value="NZ_JBHTJF010000007.1"/>
</dbReference>
<evidence type="ECO:0000256" key="3">
    <source>
        <dbReference type="PROSITE-ProRule" id="PRU00284"/>
    </source>
</evidence>
<evidence type="ECO:0000256" key="2">
    <source>
        <dbReference type="ARBA" id="ARBA00029447"/>
    </source>
</evidence>
<keyword evidence="3" id="KW-0807">Transducer</keyword>
<organism evidence="5 6">
    <name type="scientific">Savagea faecisuis</name>
    <dbReference type="NCBI Taxonomy" id="1274803"/>
    <lineage>
        <taxon>Bacteria</taxon>
        <taxon>Bacillati</taxon>
        <taxon>Bacillota</taxon>
        <taxon>Bacilli</taxon>
        <taxon>Bacillales</taxon>
        <taxon>Caryophanaceae</taxon>
        <taxon>Savagea</taxon>
    </lineage>
</organism>
<dbReference type="InterPro" id="IPR004089">
    <property type="entry name" value="MCPsignal_dom"/>
</dbReference>
<gene>
    <name evidence="5" type="ORF">ACFQ0V_01690</name>
</gene>
<dbReference type="EMBL" id="JBHTJF010000007">
    <property type="protein sequence ID" value="MFD0942481.1"/>
    <property type="molecule type" value="Genomic_DNA"/>
</dbReference>
<protein>
    <submittedName>
        <fullName evidence="5">Methyl-accepting chemotaxis protein</fullName>
    </submittedName>
</protein>
<evidence type="ECO:0000313" key="6">
    <source>
        <dbReference type="Proteomes" id="UP001596976"/>
    </source>
</evidence>
<dbReference type="InterPro" id="IPR051310">
    <property type="entry name" value="MCP_chemotaxis"/>
</dbReference>
<reference evidence="6" key="1">
    <citation type="journal article" date="2019" name="Int. J. Syst. Evol. Microbiol.">
        <title>The Global Catalogue of Microorganisms (GCM) 10K type strain sequencing project: providing services to taxonomists for standard genome sequencing and annotation.</title>
        <authorList>
            <consortium name="The Broad Institute Genomics Platform"/>
            <consortium name="The Broad Institute Genome Sequencing Center for Infectious Disease"/>
            <person name="Wu L."/>
            <person name="Ma J."/>
        </authorList>
    </citation>
    <scope>NUCLEOTIDE SEQUENCE [LARGE SCALE GENOMIC DNA]</scope>
    <source>
        <strain evidence="6">CCUG 63563</strain>
    </source>
</reference>
<dbReference type="SUPFAM" id="SSF58104">
    <property type="entry name" value="Methyl-accepting chemotaxis protein (MCP) signaling domain"/>
    <property type="match status" value="1"/>
</dbReference>
<dbReference type="PANTHER" id="PTHR43531:SF11">
    <property type="entry name" value="METHYL-ACCEPTING CHEMOTAXIS PROTEIN 3"/>
    <property type="match status" value="1"/>
</dbReference>
<dbReference type="PRINTS" id="PR00260">
    <property type="entry name" value="CHEMTRNSDUCR"/>
</dbReference>
<evidence type="ECO:0000256" key="1">
    <source>
        <dbReference type="ARBA" id="ARBA00022500"/>
    </source>
</evidence>
<name>A0ABW3GTC7_9BACL</name>
<accession>A0ABW3GTC7</accession>
<keyword evidence="6" id="KW-1185">Reference proteome</keyword>
<comment type="similarity">
    <text evidence="2">Belongs to the methyl-accepting chemotaxis (MCP) protein family.</text>
</comment>
<evidence type="ECO:0000313" key="5">
    <source>
        <dbReference type="EMBL" id="MFD0942481.1"/>
    </source>
</evidence>